<keyword evidence="2 6" id="KW-0441">Lipid A biosynthesis</keyword>
<dbReference type="GO" id="GO:0016410">
    <property type="term" value="F:N-acyltransferase activity"/>
    <property type="evidence" value="ECO:0007669"/>
    <property type="project" value="InterPro"/>
</dbReference>
<dbReference type="STRING" id="639282.DEFDS_0106"/>
<dbReference type="eggNOG" id="COG1044">
    <property type="taxonomic scope" value="Bacteria"/>
</dbReference>
<sequence>MKLSEIAKHLKADFCGEDVEVLDVASVDFPKDKSITFIGKSNLIDKLDKNSGFVAAIVDAKLKEAKIPLPYIFVDDLKFAIKTVIDLFYPDENVEHYISNHAILGDIFVESPVYIGDFTKIDDGVKIGKNSFIDGGVKIGKNVRIGKNCKIYSNVVIYSDVQIGDNVIIHAGSVIGSDGFGYVNTPTGHLKIKQVGSVLIEDDVEIGANCTIDRGTLGNTIIGEGTKIDNLVQIGHNVKIGKYCIIVSQAGIAGSSEIGDFVIIGGQSGVADHVKIPSGTIIASRAGVPGNVKKPGVYSGSPIMEHKKWLKMNVILKNLDKYLK</sequence>
<dbReference type="OrthoDB" id="9784739at2"/>
<keyword evidence="1 6" id="KW-0444">Lipid biosynthesis</keyword>
<evidence type="ECO:0000256" key="2">
    <source>
        <dbReference type="ARBA" id="ARBA00022556"/>
    </source>
</evidence>
<dbReference type="Gene3D" id="3.40.1390.10">
    <property type="entry name" value="MurE/MurF, N-terminal domain"/>
    <property type="match status" value="1"/>
</dbReference>
<dbReference type="UniPathway" id="UPA00973"/>
<comment type="function">
    <text evidence="6">Catalyzes the N-acylation of UDP-3-O-acylglucosamine using 3-hydroxyacyl-ACP as the acyl donor. Is involved in the biosynthesis of lipid A, a phosphorylated glycolipid that anchors the lipopolysaccharide to the outer membrane of the cell.</text>
</comment>
<keyword evidence="6" id="KW-0677">Repeat</keyword>
<organism evidence="7 8">
    <name type="scientific">Deferribacter desulfuricans (strain DSM 14783 / JCM 11476 / NBRC 101012 / SSM1)</name>
    <dbReference type="NCBI Taxonomy" id="639282"/>
    <lineage>
        <taxon>Bacteria</taxon>
        <taxon>Pseudomonadati</taxon>
        <taxon>Deferribacterota</taxon>
        <taxon>Deferribacteres</taxon>
        <taxon>Deferribacterales</taxon>
        <taxon>Deferribacteraceae</taxon>
        <taxon>Deferribacter</taxon>
    </lineage>
</organism>
<feature type="active site" description="Proton acceptor" evidence="6">
    <location>
        <position position="236"/>
    </location>
</feature>
<dbReference type="GO" id="GO:0009245">
    <property type="term" value="P:lipid A biosynthetic process"/>
    <property type="evidence" value="ECO:0007669"/>
    <property type="project" value="UniProtKB-UniRule"/>
</dbReference>
<comment type="catalytic activity">
    <reaction evidence="6">
        <text>a UDP-3-O-[(3R)-3-hydroxyacyl]-alpha-D-glucosamine + a (3R)-hydroxyacyl-[ACP] = a UDP-2-N,3-O-bis[(3R)-3-hydroxyacyl]-alpha-D-glucosamine + holo-[ACP] + H(+)</text>
        <dbReference type="Rhea" id="RHEA:53836"/>
        <dbReference type="Rhea" id="RHEA-COMP:9685"/>
        <dbReference type="Rhea" id="RHEA-COMP:9945"/>
        <dbReference type="ChEBI" id="CHEBI:15378"/>
        <dbReference type="ChEBI" id="CHEBI:64479"/>
        <dbReference type="ChEBI" id="CHEBI:78827"/>
        <dbReference type="ChEBI" id="CHEBI:137740"/>
        <dbReference type="ChEBI" id="CHEBI:137748"/>
        <dbReference type="EC" id="2.3.1.191"/>
    </reaction>
</comment>
<comment type="pathway">
    <text evidence="6">Bacterial outer membrane biogenesis; LPS lipid A biosynthesis.</text>
</comment>
<comment type="similarity">
    <text evidence="6">Belongs to the transferase hexapeptide repeat family. LpxD subfamily.</text>
</comment>
<evidence type="ECO:0000256" key="5">
    <source>
        <dbReference type="ARBA" id="ARBA00023315"/>
    </source>
</evidence>
<dbReference type="RefSeq" id="WP_013006866.1">
    <property type="nucleotide sequence ID" value="NC_013939.1"/>
</dbReference>
<keyword evidence="8" id="KW-1185">Reference proteome</keyword>
<dbReference type="Gene3D" id="2.160.10.10">
    <property type="entry name" value="Hexapeptide repeat proteins"/>
    <property type="match status" value="1"/>
</dbReference>
<dbReference type="NCBIfam" id="NF002060">
    <property type="entry name" value="PRK00892.1"/>
    <property type="match status" value="1"/>
</dbReference>
<name>D3PAJ5_DEFDS</name>
<evidence type="ECO:0000313" key="8">
    <source>
        <dbReference type="Proteomes" id="UP000001520"/>
    </source>
</evidence>
<dbReference type="HAMAP" id="MF_00523">
    <property type="entry name" value="LpxD"/>
    <property type="match status" value="1"/>
</dbReference>
<dbReference type="HOGENOM" id="CLU_049865_0_0_0"/>
<gene>
    <name evidence="6 7" type="primary">lpxD</name>
    <name evidence="7" type="ordered locus">DEFDS_0106</name>
</gene>
<keyword evidence="4 6" id="KW-0443">Lipid metabolism</keyword>
<evidence type="ECO:0000256" key="3">
    <source>
        <dbReference type="ARBA" id="ARBA00022679"/>
    </source>
</evidence>
<dbReference type="Pfam" id="PF00132">
    <property type="entry name" value="Hexapep"/>
    <property type="match status" value="2"/>
</dbReference>
<dbReference type="KEGG" id="ddf:DEFDS_0106"/>
<reference evidence="7 8" key="1">
    <citation type="journal article" date="2010" name="DNA Res.">
        <title>Bacterial lifestyle in a deep-sea hydrothermal vent chimney revealed by the genome sequence of the thermophilic bacterium Deferribacter desulfuricans SSM1.</title>
        <authorList>
            <person name="Takaki Y."/>
            <person name="Shimamura S."/>
            <person name="Nakagawa S."/>
            <person name="Fukuhara Y."/>
            <person name="Horikawa H."/>
            <person name="Ankai A."/>
            <person name="Harada T."/>
            <person name="Hosoyama A."/>
            <person name="Oguchi A."/>
            <person name="Fukui S."/>
            <person name="Fujita N."/>
            <person name="Takami H."/>
            <person name="Takai K."/>
        </authorList>
    </citation>
    <scope>NUCLEOTIDE SEQUENCE [LARGE SCALE GENOMIC DNA]</scope>
    <source>
        <strain evidence="8">DSM 14783 / JCM 11476 / NBRC 101012 / SSM1</strain>
    </source>
</reference>
<dbReference type="GO" id="GO:0016020">
    <property type="term" value="C:membrane"/>
    <property type="evidence" value="ECO:0007669"/>
    <property type="project" value="GOC"/>
</dbReference>
<comment type="subunit">
    <text evidence="6">Homotrimer.</text>
</comment>
<proteinExistence type="inferred from homology"/>
<dbReference type="NCBIfam" id="TIGR01853">
    <property type="entry name" value="lipid_A_lpxD"/>
    <property type="match status" value="1"/>
</dbReference>
<keyword evidence="5 6" id="KW-0012">Acyltransferase</keyword>
<dbReference type="InterPro" id="IPR011004">
    <property type="entry name" value="Trimer_LpxA-like_sf"/>
</dbReference>
<evidence type="ECO:0000256" key="1">
    <source>
        <dbReference type="ARBA" id="ARBA00022516"/>
    </source>
</evidence>
<dbReference type="PANTHER" id="PTHR43378:SF2">
    <property type="entry name" value="UDP-3-O-ACYLGLUCOSAMINE N-ACYLTRANSFERASE 1, MITOCHONDRIAL-RELATED"/>
    <property type="match status" value="1"/>
</dbReference>
<evidence type="ECO:0000256" key="4">
    <source>
        <dbReference type="ARBA" id="ARBA00023098"/>
    </source>
</evidence>
<dbReference type="EMBL" id="AP011529">
    <property type="protein sequence ID" value="BAI79618.1"/>
    <property type="molecule type" value="Genomic_DNA"/>
</dbReference>
<dbReference type="InterPro" id="IPR007691">
    <property type="entry name" value="LpxD"/>
</dbReference>
<dbReference type="AlphaFoldDB" id="D3PAJ5"/>
<dbReference type="SUPFAM" id="SSF51161">
    <property type="entry name" value="Trimeric LpxA-like enzymes"/>
    <property type="match status" value="1"/>
</dbReference>
<dbReference type="PANTHER" id="PTHR43378">
    <property type="entry name" value="UDP-3-O-ACYLGLUCOSAMINE N-ACYLTRANSFERASE"/>
    <property type="match status" value="1"/>
</dbReference>
<dbReference type="InterPro" id="IPR001451">
    <property type="entry name" value="Hexapep"/>
</dbReference>
<dbReference type="EC" id="2.3.1.191" evidence="6"/>
<dbReference type="GO" id="GO:0103118">
    <property type="term" value="F:UDP-3-O-[(3R)-3-hydroxyacyl]-glucosamine N-acyltransferase activity"/>
    <property type="evidence" value="ECO:0007669"/>
    <property type="project" value="UniProtKB-EC"/>
</dbReference>
<keyword evidence="3 6" id="KW-0808">Transferase</keyword>
<evidence type="ECO:0000256" key="6">
    <source>
        <dbReference type="HAMAP-Rule" id="MF_00523"/>
    </source>
</evidence>
<dbReference type="Proteomes" id="UP000001520">
    <property type="component" value="Chromosome"/>
</dbReference>
<evidence type="ECO:0000313" key="7">
    <source>
        <dbReference type="EMBL" id="BAI79618.1"/>
    </source>
</evidence>
<protein>
    <recommendedName>
        <fullName evidence="6">UDP-3-O-acylglucosamine N-acyltransferase</fullName>
        <ecNumber evidence="6">2.3.1.191</ecNumber>
    </recommendedName>
</protein>
<accession>D3PAJ5</accession>
<dbReference type="CDD" id="cd03352">
    <property type="entry name" value="LbH_LpxD"/>
    <property type="match status" value="1"/>
</dbReference>